<evidence type="ECO:0000256" key="10">
    <source>
        <dbReference type="SAM" id="MobiDB-lite"/>
    </source>
</evidence>
<name>A0AAW1CBX0_CROAD</name>
<dbReference type="FunFam" id="4.10.280.10:FF:000012">
    <property type="entry name" value="hairy/enhancer-of-split related with YRPW motif protein 1"/>
    <property type="match status" value="1"/>
</dbReference>
<dbReference type="GO" id="GO:0046983">
    <property type="term" value="F:protein dimerization activity"/>
    <property type="evidence" value="ECO:0007669"/>
    <property type="project" value="InterPro"/>
</dbReference>
<proteinExistence type="inferred from homology"/>
<protein>
    <submittedName>
        <fullName evidence="12">BHLH domain-containing protein</fullName>
    </submittedName>
</protein>
<comment type="caution">
    <text evidence="12">The sequence shown here is derived from an EMBL/GenBank/DDBJ whole genome shotgun (WGS) entry which is preliminary data.</text>
</comment>
<reference evidence="12 13" key="1">
    <citation type="journal article" date="2024" name="Proc. Natl. Acad. Sci. U.S.A.">
        <title>The genetic regulatory architecture and epigenomic basis for age-related changes in rattlesnake venom.</title>
        <authorList>
            <person name="Hogan M.P."/>
            <person name="Holding M.L."/>
            <person name="Nystrom G.S."/>
            <person name="Colston T.J."/>
            <person name="Bartlett D.A."/>
            <person name="Mason A.J."/>
            <person name="Ellsworth S.A."/>
            <person name="Rautsaw R.M."/>
            <person name="Lawrence K.C."/>
            <person name="Strickland J.L."/>
            <person name="He B."/>
            <person name="Fraser P."/>
            <person name="Margres M.J."/>
            <person name="Gilbert D.M."/>
            <person name="Gibbs H.L."/>
            <person name="Parkinson C.L."/>
            <person name="Rokyta D.R."/>
        </authorList>
    </citation>
    <scope>NUCLEOTIDE SEQUENCE [LARGE SCALE GENOMIC DNA]</scope>
    <source>
        <strain evidence="12">DRR0105</strain>
    </source>
</reference>
<dbReference type="GO" id="GO:0005634">
    <property type="term" value="C:nucleus"/>
    <property type="evidence" value="ECO:0007669"/>
    <property type="project" value="UniProtKB-SubCell"/>
</dbReference>
<evidence type="ECO:0000256" key="1">
    <source>
        <dbReference type="ARBA" id="ARBA00004123"/>
    </source>
</evidence>
<dbReference type="SMART" id="SM00353">
    <property type="entry name" value="HLH"/>
    <property type="match status" value="1"/>
</dbReference>
<evidence type="ECO:0000313" key="12">
    <source>
        <dbReference type="EMBL" id="KAK9411557.1"/>
    </source>
</evidence>
<evidence type="ECO:0000256" key="7">
    <source>
        <dbReference type="ARBA" id="ARBA00023163"/>
    </source>
</evidence>
<evidence type="ECO:0000256" key="5">
    <source>
        <dbReference type="ARBA" id="ARBA00023015"/>
    </source>
</evidence>
<dbReference type="PANTHER" id="PTHR10985">
    <property type="entry name" value="BASIC HELIX-LOOP-HELIX TRANSCRIPTION FACTOR, HES-RELATED"/>
    <property type="match status" value="1"/>
</dbReference>
<dbReference type="AlphaFoldDB" id="A0AAW1CBX0"/>
<dbReference type="GO" id="GO:0003677">
    <property type="term" value="F:DNA binding"/>
    <property type="evidence" value="ECO:0007669"/>
    <property type="project" value="UniProtKB-KW"/>
</dbReference>
<dbReference type="Proteomes" id="UP001474421">
    <property type="component" value="Unassembled WGS sequence"/>
</dbReference>
<keyword evidence="5" id="KW-0805">Transcription regulation</keyword>
<keyword evidence="8" id="KW-0539">Nucleus</keyword>
<keyword evidence="2" id="KW-0217">Developmental protein</keyword>
<dbReference type="InterPro" id="IPR050370">
    <property type="entry name" value="HES_HEY"/>
</dbReference>
<feature type="region of interest" description="Disordered" evidence="10">
    <location>
        <begin position="310"/>
        <end position="330"/>
    </location>
</feature>
<keyword evidence="3" id="KW-0678">Repressor</keyword>
<organism evidence="12 13">
    <name type="scientific">Crotalus adamanteus</name>
    <name type="common">Eastern diamondback rattlesnake</name>
    <dbReference type="NCBI Taxonomy" id="8729"/>
    <lineage>
        <taxon>Eukaryota</taxon>
        <taxon>Metazoa</taxon>
        <taxon>Chordata</taxon>
        <taxon>Craniata</taxon>
        <taxon>Vertebrata</taxon>
        <taxon>Euteleostomi</taxon>
        <taxon>Lepidosauria</taxon>
        <taxon>Squamata</taxon>
        <taxon>Bifurcata</taxon>
        <taxon>Unidentata</taxon>
        <taxon>Episquamata</taxon>
        <taxon>Toxicofera</taxon>
        <taxon>Serpentes</taxon>
        <taxon>Colubroidea</taxon>
        <taxon>Viperidae</taxon>
        <taxon>Crotalinae</taxon>
        <taxon>Crotalus</taxon>
    </lineage>
</organism>
<dbReference type="InterPro" id="IPR036638">
    <property type="entry name" value="HLH_DNA-bd_sf"/>
</dbReference>
<feature type="domain" description="BHLH" evidence="11">
    <location>
        <begin position="336"/>
        <end position="391"/>
    </location>
</feature>
<dbReference type="GO" id="GO:0007219">
    <property type="term" value="P:Notch signaling pathway"/>
    <property type="evidence" value="ECO:0007669"/>
    <property type="project" value="UniProtKB-KW"/>
</dbReference>
<dbReference type="GO" id="GO:0032502">
    <property type="term" value="P:developmental process"/>
    <property type="evidence" value="ECO:0007669"/>
    <property type="project" value="UniProtKB-ARBA"/>
</dbReference>
<evidence type="ECO:0000256" key="8">
    <source>
        <dbReference type="ARBA" id="ARBA00023242"/>
    </source>
</evidence>
<sequence>MGSDLCYTLKPLAPPRAAPEAAARSLFRPPARCPKVAEKRGARSAWLLGLPPEEFVRSQVLFSNWESPSQLGKLYASSFSGSANLFAFCKSECTLPLRANGIREAVSRHTRSEWFLPKLAVPIQPGCADLKVPPSQRQPDVLPPPFPSRLPCAREALGAFPRFQDTRESLARPPLRRIQPMKKGTEALGKEACHSLLRFLNPVASPGRGGVTSSAGRGLELEAELHRGKELQKSVRFLGAGLGWVGGGERRAQSRDCPKRKKKKRLFTTSRSCYLPPDLEAGLSPLATMKRPCEDTTSDSDMDETIDVGSENNYSGPNASSVIRSNSPTTTSQIMARKKRRGIIEKRRRDRINNSLSELRRLVPTAFEKQGSAKLEKAEILQMTVDHLKMLQATGGKGKELIF</sequence>
<evidence type="ECO:0000256" key="9">
    <source>
        <dbReference type="ARBA" id="ARBA00038262"/>
    </source>
</evidence>
<evidence type="ECO:0000256" key="2">
    <source>
        <dbReference type="ARBA" id="ARBA00022473"/>
    </source>
</evidence>
<keyword evidence="13" id="KW-1185">Reference proteome</keyword>
<accession>A0AAW1CBX0</accession>
<dbReference type="EMBL" id="JAOTOJ010000001">
    <property type="protein sequence ID" value="KAK9411557.1"/>
    <property type="molecule type" value="Genomic_DNA"/>
</dbReference>
<evidence type="ECO:0000256" key="3">
    <source>
        <dbReference type="ARBA" id="ARBA00022491"/>
    </source>
</evidence>
<evidence type="ECO:0000313" key="13">
    <source>
        <dbReference type="Proteomes" id="UP001474421"/>
    </source>
</evidence>
<comment type="similarity">
    <text evidence="9">Belongs to the HEY family.</text>
</comment>
<keyword evidence="6" id="KW-0238">DNA-binding</keyword>
<evidence type="ECO:0000256" key="4">
    <source>
        <dbReference type="ARBA" id="ARBA00022976"/>
    </source>
</evidence>
<dbReference type="Gene3D" id="4.10.280.10">
    <property type="entry name" value="Helix-loop-helix DNA-binding domain"/>
    <property type="match status" value="1"/>
</dbReference>
<evidence type="ECO:0000259" key="11">
    <source>
        <dbReference type="PROSITE" id="PS50888"/>
    </source>
</evidence>
<dbReference type="PROSITE" id="PS50888">
    <property type="entry name" value="BHLH"/>
    <property type="match status" value="1"/>
</dbReference>
<keyword evidence="4" id="KW-0914">Notch signaling pathway</keyword>
<dbReference type="SUPFAM" id="SSF47459">
    <property type="entry name" value="HLH, helix-loop-helix DNA-binding domain"/>
    <property type="match status" value="1"/>
</dbReference>
<dbReference type="Pfam" id="PF00010">
    <property type="entry name" value="HLH"/>
    <property type="match status" value="1"/>
</dbReference>
<evidence type="ECO:0000256" key="6">
    <source>
        <dbReference type="ARBA" id="ARBA00023125"/>
    </source>
</evidence>
<comment type="subcellular location">
    <subcellularLocation>
        <location evidence="1">Nucleus</location>
    </subcellularLocation>
</comment>
<dbReference type="InterPro" id="IPR011598">
    <property type="entry name" value="bHLH_dom"/>
</dbReference>
<keyword evidence="7" id="KW-0804">Transcription</keyword>
<gene>
    <name evidence="12" type="ORF">NXF25_002732</name>
</gene>